<name>A0ABD3B3B2_9GENT</name>
<keyword evidence="4" id="KW-1185">Reference proteome</keyword>
<feature type="region of interest" description="Disordered" evidence="1">
    <location>
        <begin position="131"/>
        <end position="150"/>
    </location>
</feature>
<dbReference type="AlphaFoldDB" id="A0ABD3B3B2"/>
<dbReference type="EMBL" id="JBJUIK010000001">
    <property type="protein sequence ID" value="KAL3537946.1"/>
    <property type="molecule type" value="Genomic_DNA"/>
</dbReference>
<comment type="caution">
    <text evidence="3">The sequence shown here is derived from an EMBL/GenBank/DDBJ whole genome shotgun (WGS) entry which is preliminary data.</text>
</comment>
<organism evidence="3 4">
    <name type="scientific">Cinchona calisaya</name>
    <dbReference type="NCBI Taxonomy" id="153742"/>
    <lineage>
        <taxon>Eukaryota</taxon>
        <taxon>Viridiplantae</taxon>
        <taxon>Streptophyta</taxon>
        <taxon>Embryophyta</taxon>
        <taxon>Tracheophyta</taxon>
        <taxon>Spermatophyta</taxon>
        <taxon>Magnoliopsida</taxon>
        <taxon>eudicotyledons</taxon>
        <taxon>Gunneridae</taxon>
        <taxon>Pentapetalae</taxon>
        <taxon>asterids</taxon>
        <taxon>lamiids</taxon>
        <taxon>Gentianales</taxon>
        <taxon>Rubiaceae</taxon>
        <taxon>Cinchonoideae</taxon>
        <taxon>Cinchoneae</taxon>
        <taxon>Cinchona</taxon>
    </lineage>
</organism>
<dbReference type="PANTHER" id="PTHR45089:SF24">
    <property type="entry name" value="DNAJ HEAT SHOCK N-TERMINAL DOMAIN-CONTAINING PROTEIN"/>
    <property type="match status" value="1"/>
</dbReference>
<dbReference type="InterPro" id="IPR024593">
    <property type="entry name" value="DUF3444"/>
</dbReference>
<dbReference type="Pfam" id="PF11926">
    <property type="entry name" value="DUF3444"/>
    <property type="match status" value="1"/>
</dbReference>
<feature type="domain" description="DUF3444" evidence="2">
    <location>
        <begin position="40"/>
        <end position="127"/>
    </location>
</feature>
<dbReference type="PANTHER" id="PTHR45089">
    <property type="entry name" value="DNAJ HEAT SHOCK AMINO-TERMINAL DOMAIN PROTEIN-RELATED"/>
    <property type="match status" value="1"/>
</dbReference>
<reference evidence="3 4" key="1">
    <citation type="submission" date="2024-11" db="EMBL/GenBank/DDBJ databases">
        <title>A near-complete genome assembly of Cinchona calisaya.</title>
        <authorList>
            <person name="Lian D.C."/>
            <person name="Zhao X.W."/>
            <person name="Wei L."/>
        </authorList>
    </citation>
    <scope>NUCLEOTIDE SEQUENCE [LARGE SCALE GENOMIC DNA]</scope>
    <source>
        <tissue evidence="3">Nenye</tissue>
    </source>
</reference>
<evidence type="ECO:0000256" key="1">
    <source>
        <dbReference type="SAM" id="MobiDB-lite"/>
    </source>
</evidence>
<dbReference type="Proteomes" id="UP001630127">
    <property type="component" value="Unassembled WGS sequence"/>
</dbReference>
<accession>A0ABD3B3B2</accession>
<protein>
    <recommendedName>
        <fullName evidence="2">DUF3444 domain-containing protein</fullName>
    </recommendedName>
</protein>
<evidence type="ECO:0000313" key="3">
    <source>
        <dbReference type="EMBL" id="KAL3537946.1"/>
    </source>
</evidence>
<evidence type="ECO:0000313" key="4">
    <source>
        <dbReference type="Proteomes" id="UP001630127"/>
    </source>
</evidence>
<gene>
    <name evidence="3" type="ORF">ACH5RR_001312</name>
</gene>
<sequence length="150" mass="16782">MEYEGTAPTVESLPRCNENVDFVDVSVSDSAGSDDTDKGIINCPVPEFNDFDKHREQNCFSVDEIWACYDNTPDAMPRFYAQVRKVYFHGFKLRLCWLDPHPDYEGGIDWARKGLPVACGQFACGMTGNEEEGVPEGSFELDPASMPVNL</sequence>
<proteinExistence type="predicted"/>
<evidence type="ECO:0000259" key="2">
    <source>
        <dbReference type="Pfam" id="PF11926"/>
    </source>
</evidence>